<organism evidence="10 11">
    <name type="scientific">Herbaspirillum frisingense GSF30</name>
    <dbReference type="NCBI Taxonomy" id="864073"/>
    <lineage>
        <taxon>Bacteria</taxon>
        <taxon>Pseudomonadati</taxon>
        <taxon>Pseudomonadota</taxon>
        <taxon>Betaproteobacteria</taxon>
        <taxon>Burkholderiales</taxon>
        <taxon>Oxalobacteraceae</taxon>
        <taxon>Herbaspirillum</taxon>
    </lineage>
</organism>
<dbReference type="CDD" id="cd06579">
    <property type="entry name" value="TM_PBP1_transp_AraH_like"/>
    <property type="match status" value="1"/>
</dbReference>
<dbReference type="InterPro" id="IPR001851">
    <property type="entry name" value="ABC_transp_permease"/>
</dbReference>
<dbReference type="Pfam" id="PF02653">
    <property type="entry name" value="BPD_transp_2"/>
    <property type="match status" value="1"/>
</dbReference>
<feature type="transmembrane region" description="Helical" evidence="9">
    <location>
        <begin position="96"/>
        <end position="116"/>
    </location>
</feature>
<feature type="transmembrane region" description="Helical" evidence="9">
    <location>
        <begin position="275"/>
        <end position="305"/>
    </location>
</feature>
<dbReference type="Proteomes" id="UP000006772">
    <property type="component" value="Unassembled WGS sequence"/>
</dbReference>
<evidence type="ECO:0000256" key="3">
    <source>
        <dbReference type="ARBA" id="ARBA00022475"/>
    </source>
</evidence>
<evidence type="ECO:0000256" key="6">
    <source>
        <dbReference type="ARBA" id="ARBA00022989"/>
    </source>
</evidence>
<comment type="caution">
    <text evidence="10">The sequence shown here is derived from an EMBL/GenBank/DDBJ whole genome shotgun (WGS) entry which is preliminary data.</text>
</comment>
<evidence type="ECO:0000256" key="5">
    <source>
        <dbReference type="ARBA" id="ARBA00022692"/>
    </source>
</evidence>
<dbReference type="EMBL" id="AEEC02000045">
    <property type="protein sequence ID" value="EOA02556.1"/>
    <property type="molecule type" value="Genomic_DNA"/>
</dbReference>
<keyword evidence="7 9" id="KW-0472">Membrane</keyword>
<sequence>MQPDSNANTNANAHAIPSDVTPAHASSRVRWRALAHSPLALPLAGLVVVSLLMGLASDNFFTVSNWLNVLRQVSIVGILAVGMSFVILTGGIDLSVGAAMALAGTLSAGLIVNSGLPAPAALLAGVALAVGIGLLNGVLVAWGRMPAIIVTLATMGVARGVGLIYSGGYPISGLPGWIAWFGVGRIGPIPVPVILMLLVYALAWVLLQRTPFGRHVYAIGGNEMAARLSGVKTARIKLAVYAISGFTSGLAAIILTGRLMSGQPNAGVGFELDAIAAVVLGGTAIAGGRGLVLGTLIGAVLLGILNNGLNLMGINPYLQDIIRGVIILLAIYIAREWR</sequence>
<evidence type="ECO:0000256" key="1">
    <source>
        <dbReference type="ARBA" id="ARBA00004651"/>
    </source>
</evidence>
<evidence type="ECO:0000256" key="8">
    <source>
        <dbReference type="SAM" id="MobiDB-lite"/>
    </source>
</evidence>
<name>A0AAI9N1N3_9BURK</name>
<dbReference type="PANTHER" id="PTHR32196">
    <property type="entry name" value="ABC TRANSPORTER PERMEASE PROTEIN YPHD-RELATED-RELATED"/>
    <property type="match status" value="1"/>
</dbReference>
<dbReference type="AlphaFoldDB" id="A0AAI9N1N3"/>
<accession>A0AAI9N1N3</accession>
<reference evidence="10 11" key="1">
    <citation type="journal article" date="2013" name="Front. Microbiol.">
        <title>The genome of the endophytic bacterium H. frisingense GSF30(T) identifies diverse strategies in the Herbaspirillum genus to interact with plants.</title>
        <authorList>
            <person name="Straub D."/>
            <person name="Rothballer M."/>
            <person name="Hartmann A."/>
            <person name="Ludewig U."/>
        </authorList>
    </citation>
    <scope>NUCLEOTIDE SEQUENCE [LARGE SCALE GENOMIC DNA]</scope>
    <source>
        <strain evidence="10 11">GSF30</strain>
    </source>
</reference>
<feature type="transmembrane region" description="Helical" evidence="9">
    <location>
        <begin position="69"/>
        <end position="89"/>
    </location>
</feature>
<dbReference type="GO" id="GO:0022857">
    <property type="term" value="F:transmembrane transporter activity"/>
    <property type="evidence" value="ECO:0007669"/>
    <property type="project" value="InterPro"/>
</dbReference>
<dbReference type="PANTHER" id="PTHR32196:SF21">
    <property type="entry name" value="ABC TRANSPORTER PERMEASE PROTEIN YPHD-RELATED"/>
    <property type="match status" value="1"/>
</dbReference>
<dbReference type="GO" id="GO:0005886">
    <property type="term" value="C:plasma membrane"/>
    <property type="evidence" value="ECO:0007669"/>
    <property type="project" value="UniProtKB-SubCell"/>
</dbReference>
<proteinExistence type="predicted"/>
<feature type="transmembrane region" description="Helical" evidence="9">
    <location>
        <begin position="317"/>
        <end position="334"/>
    </location>
</feature>
<feature type="transmembrane region" description="Helical" evidence="9">
    <location>
        <begin position="149"/>
        <end position="169"/>
    </location>
</feature>
<evidence type="ECO:0000256" key="9">
    <source>
        <dbReference type="SAM" id="Phobius"/>
    </source>
</evidence>
<feature type="region of interest" description="Disordered" evidence="8">
    <location>
        <begin position="1"/>
        <end position="21"/>
    </location>
</feature>
<dbReference type="RefSeq" id="WP_006465167.1">
    <property type="nucleotide sequence ID" value="NZ_AEEC02000045.1"/>
</dbReference>
<feature type="transmembrane region" description="Helical" evidence="9">
    <location>
        <begin position="39"/>
        <end position="57"/>
    </location>
</feature>
<feature type="transmembrane region" description="Helical" evidence="9">
    <location>
        <begin position="122"/>
        <end position="142"/>
    </location>
</feature>
<keyword evidence="4" id="KW-0997">Cell inner membrane</keyword>
<gene>
    <name evidence="10" type="ORF">HFRIS_021838</name>
</gene>
<keyword evidence="2" id="KW-0813">Transport</keyword>
<keyword evidence="6 9" id="KW-1133">Transmembrane helix</keyword>
<evidence type="ECO:0000256" key="7">
    <source>
        <dbReference type="ARBA" id="ARBA00023136"/>
    </source>
</evidence>
<feature type="compositionally biased region" description="Polar residues" evidence="8">
    <location>
        <begin position="1"/>
        <end position="12"/>
    </location>
</feature>
<evidence type="ECO:0000313" key="10">
    <source>
        <dbReference type="EMBL" id="EOA02556.1"/>
    </source>
</evidence>
<feature type="transmembrane region" description="Helical" evidence="9">
    <location>
        <begin position="238"/>
        <end position="255"/>
    </location>
</feature>
<keyword evidence="3" id="KW-1003">Cell membrane</keyword>
<protein>
    <submittedName>
        <fullName evidence="10">Ribose/xylose/arabinose/galactoside ABC transporter permease</fullName>
    </submittedName>
</protein>
<feature type="transmembrane region" description="Helical" evidence="9">
    <location>
        <begin position="189"/>
        <end position="207"/>
    </location>
</feature>
<comment type="subcellular location">
    <subcellularLocation>
        <location evidence="1">Cell membrane</location>
        <topology evidence="1">Multi-pass membrane protein</topology>
    </subcellularLocation>
</comment>
<evidence type="ECO:0000256" key="4">
    <source>
        <dbReference type="ARBA" id="ARBA00022519"/>
    </source>
</evidence>
<keyword evidence="5 9" id="KW-0812">Transmembrane</keyword>
<evidence type="ECO:0000313" key="11">
    <source>
        <dbReference type="Proteomes" id="UP000006772"/>
    </source>
</evidence>
<evidence type="ECO:0000256" key="2">
    <source>
        <dbReference type="ARBA" id="ARBA00022448"/>
    </source>
</evidence>